<dbReference type="Proteomes" id="UP000887580">
    <property type="component" value="Unplaced"/>
</dbReference>
<protein>
    <submittedName>
        <fullName evidence="2">Uncharacterized protein</fullName>
    </submittedName>
</protein>
<sequence length="71" mass="8005">MFVFSILKSRFSSKKKFEHHSKSGTKKIPKPTLGALIDAFFLHRKLTSQVSKKQILAAKQQNCNKSTLAKA</sequence>
<accession>A0AC35ESV2</accession>
<name>A0AC35ESV2_9BILA</name>
<evidence type="ECO:0000313" key="1">
    <source>
        <dbReference type="Proteomes" id="UP000887580"/>
    </source>
</evidence>
<dbReference type="WBParaSite" id="PS1159_v2.g10467.t1">
    <property type="protein sequence ID" value="PS1159_v2.g10467.t1"/>
    <property type="gene ID" value="PS1159_v2.g10467"/>
</dbReference>
<reference evidence="2" key="1">
    <citation type="submission" date="2022-11" db="UniProtKB">
        <authorList>
            <consortium name="WormBaseParasite"/>
        </authorList>
    </citation>
    <scope>IDENTIFICATION</scope>
</reference>
<proteinExistence type="predicted"/>
<organism evidence="1 2">
    <name type="scientific">Panagrolaimus sp. PS1159</name>
    <dbReference type="NCBI Taxonomy" id="55785"/>
    <lineage>
        <taxon>Eukaryota</taxon>
        <taxon>Metazoa</taxon>
        <taxon>Ecdysozoa</taxon>
        <taxon>Nematoda</taxon>
        <taxon>Chromadorea</taxon>
        <taxon>Rhabditida</taxon>
        <taxon>Tylenchina</taxon>
        <taxon>Panagrolaimomorpha</taxon>
        <taxon>Panagrolaimoidea</taxon>
        <taxon>Panagrolaimidae</taxon>
        <taxon>Panagrolaimus</taxon>
    </lineage>
</organism>
<evidence type="ECO:0000313" key="2">
    <source>
        <dbReference type="WBParaSite" id="PS1159_v2.g10467.t1"/>
    </source>
</evidence>